<feature type="transmembrane region" description="Helical" evidence="7">
    <location>
        <begin position="144"/>
        <end position="166"/>
    </location>
</feature>
<feature type="transmembrane region" description="Helical" evidence="7">
    <location>
        <begin position="178"/>
        <end position="196"/>
    </location>
</feature>
<dbReference type="Proteomes" id="UP000199236">
    <property type="component" value="Unassembled WGS sequence"/>
</dbReference>
<accession>A0A1I5EI21</accession>
<dbReference type="STRING" id="655353.SAMN04488056_103194"/>
<evidence type="ECO:0000256" key="6">
    <source>
        <dbReference type="ARBA" id="ARBA00023136"/>
    </source>
</evidence>
<dbReference type="AlphaFoldDB" id="A0A1I5EI21"/>
<dbReference type="PANTHER" id="PTHR33508">
    <property type="entry name" value="UPF0056 MEMBRANE PROTEIN YHCE"/>
    <property type="match status" value="1"/>
</dbReference>
<dbReference type="Pfam" id="PF01914">
    <property type="entry name" value="MarC"/>
    <property type="match status" value="1"/>
</dbReference>
<keyword evidence="6 7" id="KW-0472">Membrane</keyword>
<dbReference type="PANTHER" id="PTHR33508:SF1">
    <property type="entry name" value="UPF0056 MEMBRANE PROTEIN YHCE"/>
    <property type="match status" value="1"/>
</dbReference>
<name>A0A1I5EI21_9HYPH</name>
<keyword evidence="4 7" id="KW-0812">Transmembrane</keyword>
<protein>
    <recommendedName>
        <fullName evidence="7">UPF0056 membrane protein</fullName>
    </recommendedName>
</protein>
<feature type="transmembrane region" description="Helical" evidence="7">
    <location>
        <begin position="43"/>
        <end position="66"/>
    </location>
</feature>
<dbReference type="EMBL" id="FOVR01000003">
    <property type="protein sequence ID" value="SFO11137.1"/>
    <property type="molecule type" value="Genomic_DNA"/>
</dbReference>
<evidence type="ECO:0000256" key="4">
    <source>
        <dbReference type="ARBA" id="ARBA00022692"/>
    </source>
</evidence>
<evidence type="ECO:0000313" key="9">
    <source>
        <dbReference type="Proteomes" id="UP000199236"/>
    </source>
</evidence>
<gene>
    <name evidence="8" type="ORF">SAMN04488056_103194</name>
</gene>
<dbReference type="RefSeq" id="WP_090070789.1">
    <property type="nucleotide sequence ID" value="NZ_FOVR01000003.1"/>
</dbReference>
<sequence length="205" mass="21700">MDLDYPRLISIFVSFFAVVDPIGTIPVFMAVTSGMDGRERRQVIIKACTVAAAVLCFFVIAGEVILTSLGIPLPAFQISGAIVLFLFALTMIFGAGKPEAELELKNAHDLAFYPLAIPSIASPGAMLAAVLLTENSKFPITQQMITTGLMLSVILITAALLLVASYAQKVIGRNGASVISRVMGMLLAAVAMENALSGLKDYFGI</sequence>
<evidence type="ECO:0000256" key="3">
    <source>
        <dbReference type="ARBA" id="ARBA00022475"/>
    </source>
</evidence>
<comment type="similarity">
    <text evidence="2 7">Belongs to the UPF0056 (MarC) family.</text>
</comment>
<evidence type="ECO:0000256" key="5">
    <source>
        <dbReference type="ARBA" id="ARBA00022989"/>
    </source>
</evidence>
<organism evidence="8 9">
    <name type="scientific">Cohaesibacter marisflavi</name>
    <dbReference type="NCBI Taxonomy" id="655353"/>
    <lineage>
        <taxon>Bacteria</taxon>
        <taxon>Pseudomonadati</taxon>
        <taxon>Pseudomonadota</taxon>
        <taxon>Alphaproteobacteria</taxon>
        <taxon>Hyphomicrobiales</taxon>
        <taxon>Cohaesibacteraceae</taxon>
    </lineage>
</organism>
<comment type="subcellular location">
    <subcellularLocation>
        <location evidence="1 7">Cell membrane</location>
        <topology evidence="1 7">Multi-pass membrane protein</topology>
    </subcellularLocation>
</comment>
<feature type="transmembrane region" description="Helical" evidence="7">
    <location>
        <begin position="110"/>
        <end position="132"/>
    </location>
</feature>
<evidence type="ECO:0000313" key="8">
    <source>
        <dbReference type="EMBL" id="SFO11137.1"/>
    </source>
</evidence>
<evidence type="ECO:0000256" key="7">
    <source>
        <dbReference type="RuleBase" id="RU362048"/>
    </source>
</evidence>
<reference evidence="8 9" key="1">
    <citation type="submission" date="2016-10" db="EMBL/GenBank/DDBJ databases">
        <authorList>
            <person name="de Groot N.N."/>
        </authorList>
    </citation>
    <scope>NUCLEOTIDE SEQUENCE [LARGE SCALE GENOMIC DNA]</scope>
    <source>
        <strain evidence="8 9">CGMCC 1.9157</strain>
    </source>
</reference>
<evidence type="ECO:0000256" key="2">
    <source>
        <dbReference type="ARBA" id="ARBA00009784"/>
    </source>
</evidence>
<feature type="transmembrane region" description="Helical" evidence="7">
    <location>
        <begin position="12"/>
        <end position="31"/>
    </location>
</feature>
<keyword evidence="9" id="KW-1185">Reference proteome</keyword>
<dbReference type="NCBIfam" id="TIGR00427">
    <property type="entry name" value="NAAT family transporter"/>
    <property type="match status" value="1"/>
</dbReference>
<proteinExistence type="inferred from homology"/>
<feature type="transmembrane region" description="Helical" evidence="7">
    <location>
        <begin position="78"/>
        <end position="98"/>
    </location>
</feature>
<dbReference type="GO" id="GO:0005886">
    <property type="term" value="C:plasma membrane"/>
    <property type="evidence" value="ECO:0007669"/>
    <property type="project" value="UniProtKB-SubCell"/>
</dbReference>
<keyword evidence="3" id="KW-1003">Cell membrane</keyword>
<dbReference type="OrthoDB" id="21094at2"/>
<evidence type="ECO:0000256" key="1">
    <source>
        <dbReference type="ARBA" id="ARBA00004651"/>
    </source>
</evidence>
<dbReference type="InterPro" id="IPR002771">
    <property type="entry name" value="Multi_antbiot-R_MarC"/>
</dbReference>
<keyword evidence="5 7" id="KW-1133">Transmembrane helix</keyword>